<dbReference type="InterPro" id="IPR036249">
    <property type="entry name" value="Thioredoxin-like_sf"/>
</dbReference>
<evidence type="ECO:0000256" key="4">
    <source>
        <dbReference type="ARBA" id="ARBA00023004"/>
    </source>
</evidence>
<evidence type="ECO:0000313" key="9">
    <source>
        <dbReference type="Proteomes" id="UP000295777"/>
    </source>
</evidence>
<organism evidence="8 9">
    <name type="scientific">Phorcysia thermohydrogeniphila</name>
    <dbReference type="NCBI Taxonomy" id="936138"/>
    <lineage>
        <taxon>Bacteria</taxon>
        <taxon>Pseudomonadati</taxon>
        <taxon>Aquificota</taxon>
        <taxon>Aquificia</taxon>
        <taxon>Desulfurobacteriales</taxon>
        <taxon>Desulfurobacteriaceae</taxon>
        <taxon>Phorcysia</taxon>
    </lineage>
</organism>
<evidence type="ECO:0000256" key="5">
    <source>
        <dbReference type="ARBA" id="ARBA00023014"/>
    </source>
</evidence>
<dbReference type="Pfam" id="PF01257">
    <property type="entry name" value="2Fe-2S_thioredx"/>
    <property type="match status" value="1"/>
</dbReference>
<feature type="binding site" evidence="7">
    <location>
        <position position="127"/>
    </location>
    <ligand>
        <name>[2Fe-2S] cluster</name>
        <dbReference type="ChEBI" id="CHEBI:190135"/>
    </ligand>
</feature>
<feature type="binding site" evidence="7">
    <location>
        <position position="123"/>
    </location>
    <ligand>
        <name>[2Fe-2S] cluster</name>
        <dbReference type="ChEBI" id="CHEBI:190135"/>
    </ligand>
</feature>
<keyword evidence="3 7" id="KW-0479">Metal-binding</keyword>
<dbReference type="InterPro" id="IPR042128">
    <property type="entry name" value="NuoE_dom"/>
</dbReference>
<evidence type="ECO:0000256" key="1">
    <source>
        <dbReference type="ARBA" id="ARBA00010643"/>
    </source>
</evidence>
<dbReference type="PANTHER" id="PTHR10371">
    <property type="entry name" value="NADH DEHYDROGENASE UBIQUINONE FLAVOPROTEIN 2, MITOCHONDRIAL"/>
    <property type="match status" value="1"/>
</dbReference>
<dbReference type="Gene3D" id="3.40.30.10">
    <property type="entry name" value="Glutaredoxin"/>
    <property type="match status" value="1"/>
</dbReference>
<dbReference type="InterPro" id="IPR041921">
    <property type="entry name" value="NuoE_N"/>
</dbReference>
<dbReference type="RefSeq" id="WP_132526087.1">
    <property type="nucleotide sequence ID" value="NZ_SMFV01000002.1"/>
</dbReference>
<feature type="binding site" evidence="7">
    <location>
        <position position="87"/>
    </location>
    <ligand>
        <name>[2Fe-2S] cluster</name>
        <dbReference type="ChEBI" id="CHEBI:190135"/>
    </ligand>
</feature>
<comment type="similarity">
    <text evidence="1">Belongs to the complex I 24 kDa subunit family.</text>
</comment>
<sequence length="159" mass="17736">MTLEEFREKVRELKNSGKYPVARSYILPALWIAEKNFPAITHEVMKVVAEELGVKPVEVEEVAEFYAMFHTKPKGKYVIRVCTNLSCMLCGGEGILAKFSDLLGISPGETTEDGLFTLEVSECMGLCDGAPAVTVNEERFLKVTSEKVPEILRKFGWKG</sequence>
<dbReference type="Gene3D" id="1.10.10.1590">
    <property type="entry name" value="NADH-quinone oxidoreductase subunit E"/>
    <property type="match status" value="1"/>
</dbReference>
<protein>
    <submittedName>
        <fullName evidence="8">NADH-quinone oxidoreductase subunit E/NADH dehydrogenase (Ubiquinone) flavoprotein 2</fullName>
    </submittedName>
</protein>
<dbReference type="GO" id="GO:0003954">
    <property type="term" value="F:NADH dehydrogenase activity"/>
    <property type="evidence" value="ECO:0007669"/>
    <property type="project" value="TreeGrafter"/>
</dbReference>
<dbReference type="AlphaFoldDB" id="A0A4V2PDJ5"/>
<evidence type="ECO:0000256" key="6">
    <source>
        <dbReference type="ARBA" id="ARBA00034078"/>
    </source>
</evidence>
<keyword evidence="4 7" id="KW-0408">Iron</keyword>
<evidence type="ECO:0000256" key="2">
    <source>
        <dbReference type="ARBA" id="ARBA00022714"/>
    </source>
</evidence>
<keyword evidence="8" id="KW-0830">Ubiquinone</keyword>
<name>A0A4V2PDJ5_9BACT</name>
<comment type="cofactor">
    <cofactor evidence="6">
        <name>[2Fe-2S] cluster</name>
        <dbReference type="ChEBI" id="CHEBI:190135"/>
    </cofactor>
</comment>
<gene>
    <name evidence="8" type="ORF">CLV27_0834</name>
</gene>
<evidence type="ECO:0000313" key="8">
    <source>
        <dbReference type="EMBL" id="TCK05406.1"/>
    </source>
</evidence>
<dbReference type="GO" id="GO:0051537">
    <property type="term" value="F:2 iron, 2 sulfur cluster binding"/>
    <property type="evidence" value="ECO:0007669"/>
    <property type="project" value="UniProtKB-KW"/>
</dbReference>
<feature type="binding site" evidence="7">
    <location>
        <position position="82"/>
    </location>
    <ligand>
        <name>[2Fe-2S] cluster</name>
        <dbReference type="ChEBI" id="CHEBI:190135"/>
    </ligand>
</feature>
<dbReference type="SUPFAM" id="SSF52833">
    <property type="entry name" value="Thioredoxin-like"/>
    <property type="match status" value="1"/>
</dbReference>
<dbReference type="PIRSF" id="PIRSF000216">
    <property type="entry name" value="NADH_DH_24kDa"/>
    <property type="match status" value="1"/>
</dbReference>
<dbReference type="PROSITE" id="PS01099">
    <property type="entry name" value="COMPLEX1_24K"/>
    <property type="match status" value="1"/>
</dbReference>
<dbReference type="OrthoDB" id="9807941at2"/>
<keyword evidence="2 7" id="KW-0001">2Fe-2S</keyword>
<dbReference type="GO" id="GO:0046872">
    <property type="term" value="F:metal ion binding"/>
    <property type="evidence" value="ECO:0007669"/>
    <property type="project" value="UniProtKB-KW"/>
</dbReference>
<dbReference type="PANTHER" id="PTHR10371:SF3">
    <property type="entry name" value="NADH DEHYDROGENASE [UBIQUINONE] FLAVOPROTEIN 2, MITOCHONDRIAL"/>
    <property type="match status" value="1"/>
</dbReference>
<dbReference type="Proteomes" id="UP000295777">
    <property type="component" value="Unassembled WGS sequence"/>
</dbReference>
<evidence type="ECO:0000256" key="3">
    <source>
        <dbReference type="ARBA" id="ARBA00022723"/>
    </source>
</evidence>
<evidence type="ECO:0000256" key="7">
    <source>
        <dbReference type="PIRSR" id="PIRSR000216-1"/>
    </source>
</evidence>
<reference evidence="8 9" key="1">
    <citation type="submission" date="2019-03" db="EMBL/GenBank/DDBJ databases">
        <title>Genomic Encyclopedia of Archaeal and Bacterial Type Strains, Phase II (KMG-II): from individual species to whole genera.</title>
        <authorList>
            <person name="Goeker M."/>
        </authorList>
    </citation>
    <scope>NUCLEOTIDE SEQUENCE [LARGE SCALE GENOMIC DNA]</scope>
    <source>
        <strain evidence="8 9">DSM 24425</strain>
    </source>
</reference>
<dbReference type="InterPro" id="IPR002023">
    <property type="entry name" value="NuoE-like"/>
</dbReference>
<proteinExistence type="inferred from homology"/>
<accession>A0A4V2PDJ5</accession>
<keyword evidence="9" id="KW-1185">Reference proteome</keyword>
<keyword evidence="5 7" id="KW-0411">Iron-sulfur</keyword>
<comment type="cofactor">
    <cofactor evidence="7">
        <name>[2Fe-2S] cluster</name>
        <dbReference type="ChEBI" id="CHEBI:190135"/>
    </cofactor>
    <text evidence="7">Binds 1 [2Fe-2S] cluster.</text>
</comment>
<dbReference type="EMBL" id="SMFV01000002">
    <property type="protein sequence ID" value="TCK05406.1"/>
    <property type="molecule type" value="Genomic_DNA"/>
</dbReference>
<comment type="caution">
    <text evidence="8">The sequence shown here is derived from an EMBL/GenBank/DDBJ whole genome shotgun (WGS) entry which is preliminary data.</text>
</comment>
<dbReference type="CDD" id="cd03064">
    <property type="entry name" value="TRX_Fd_NuoE"/>
    <property type="match status" value="1"/>
</dbReference>